<dbReference type="KEGG" id="barh:WN72_13170"/>
<evidence type="ECO:0000256" key="1">
    <source>
        <dbReference type="SAM" id="MobiDB-lite"/>
    </source>
</evidence>
<protein>
    <submittedName>
        <fullName evidence="2">Uncharacterized protein</fullName>
    </submittedName>
</protein>
<proteinExistence type="predicted"/>
<name>A0AAE7NMZ9_9BRAD</name>
<evidence type="ECO:0000313" key="2">
    <source>
        <dbReference type="EMBL" id="QOZ67160.1"/>
    </source>
</evidence>
<dbReference type="AlphaFoldDB" id="A0AAE7NMZ9"/>
<feature type="region of interest" description="Disordered" evidence="1">
    <location>
        <begin position="1"/>
        <end position="21"/>
    </location>
</feature>
<organism evidence="2 3">
    <name type="scientific">Bradyrhizobium arachidis</name>
    <dbReference type="NCBI Taxonomy" id="858423"/>
    <lineage>
        <taxon>Bacteria</taxon>
        <taxon>Pseudomonadati</taxon>
        <taxon>Pseudomonadota</taxon>
        <taxon>Alphaproteobacteria</taxon>
        <taxon>Hyphomicrobiales</taxon>
        <taxon>Nitrobacteraceae</taxon>
        <taxon>Bradyrhizobium</taxon>
    </lineage>
</organism>
<gene>
    <name evidence="2" type="ORF">WN72_13170</name>
</gene>
<evidence type="ECO:0000313" key="3">
    <source>
        <dbReference type="Proteomes" id="UP000594015"/>
    </source>
</evidence>
<sequence>MEARANREHGSKRDEMYQNPERTEYEALVSRLRGHYGNIDIGGYSHNDLLRLRKLDAQRAADVARAQAAQPLNEAIGHLNAAHRRAIAAWQKIEEGRKSIAGNTREHQILGFDMALIEPIEMPKKVEASAATIEANDEATADMSRVADSLEARARKINSAVSQWANYTPDQQNRALILAIADRLGM</sequence>
<dbReference type="Proteomes" id="UP000594015">
    <property type="component" value="Chromosome"/>
</dbReference>
<dbReference type="EMBL" id="CP030050">
    <property type="protein sequence ID" value="QOZ67160.1"/>
    <property type="molecule type" value="Genomic_DNA"/>
</dbReference>
<reference evidence="2 3" key="1">
    <citation type="submission" date="2018-06" db="EMBL/GenBank/DDBJ databases">
        <title>Comparative genomics of Bradyrhizobium nodulating Arachidis hypogaea.</title>
        <authorList>
            <person name="Li Y."/>
        </authorList>
    </citation>
    <scope>NUCLEOTIDE SEQUENCE [LARGE SCALE GENOMIC DNA]</scope>
    <source>
        <strain evidence="2 3">CCBAU 051107</strain>
    </source>
</reference>
<accession>A0AAE7NMZ9</accession>